<evidence type="ECO:0000256" key="1">
    <source>
        <dbReference type="SAM" id="Phobius"/>
    </source>
</evidence>
<dbReference type="Proteomes" id="UP000632659">
    <property type="component" value="Unassembled WGS sequence"/>
</dbReference>
<gene>
    <name evidence="2" type="ORF">H8702_12775</name>
</gene>
<keyword evidence="1" id="KW-0812">Transmembrane</keyword>
<comment type="caution">
    <text evidence="2">The sequence shown here is derived from an EMBL/GenBank/DDBJ whole genome shotgun (WGS) entry which is preliminary data.</text>
</comment>
<evidence type="ECO:0000313" key="3">
    <source>
        <dbReference type="Proteomes" id="UP000632659"/>
    </source>
</evidence>
<dbReference type="EMBL" id="JACRTL010000009">
    <property type="protein sequence ID" value="MBC8611965.1"/>
    <property type="molecule type" value="Genomic_DNA"/>
</dbReference>
<organism evidence="2 3">
    <name type="scientific">Massiliimalia timonensis</name>
    <dbReference type="NCBI Taxonomy" id="1987501"/>
    <lineage>
        <taxon>Bacteria</taxon>
        <taxon>Bacillati</taxon>
        <taxon>Bacillota</taxon>
        <taxon>Clostridia</taxon>
        <taxon>Eubacteriales</taxon>
        <taxon>Oscillospiraceae</taxon>
        <taxon>Massiliimalia</taxon>
    </lineage>
</organism>
<sequence length="99" mass="11700">MMTEQEFDRKVEAMADQLGKKIEDTADRFDRAVTRKWERGRWFRRVARTVSFTAEAGLIAGACFLFRSGHRVWGAICFWLGIIALLFDLFRLLFLRRRP</sequence>
<dbReference type="RefSeq" id="WP_187536829.1">
    <property type="nucleotide sequence ID" value="NZ_JACRTL010000009.1"/>
</dbReference>
<name>A0A8J6TY16_9FIRM</name>
<keyword evidence="3" id="KW-1185">Reference proteome</keyword>
<evidence type="ECO:0000313" key="2">
    <source>
        <dbReference type="EMBL" id="MBC8611965.1"/>
    </source>
</evidence>
<keyword evidence="1" id="KW-1133">Transmembrane helix</keyword>
<proteinExistence type="predicted"/>
<feature type="transmembrane region" description="Helical" evidence="1">
    <location>
        <begin position="46"/>
        <end position="67"/>
    </location>
</feature>
<accession>A0A8J6TY16</accession>
<reference evidence="2" key="1">
    <citation type="submission" date="2020-08" db="EMBL/GenBank/DDBJ databases">
        <title>Genome public.</title>
        <authorList>
            <person name="Liu C."/>
            <person name="Sun Q."/>
        </authorList>
    </citation>
    <scope>NUCLEOTIDE SEQUENCE</scope>
    <source>
        <strain evidence="2">NSJ-15</strain>
    </source>
</reference>
<feature type="transmembrane region" description="Helical" evidence="1">
    <location>
        <begin position="73"/>
        <end position="94"/>
    </location>
</feature>
<dbReference type="AlphaFoldDB" id="A0A8J6TY16"/>
<keyword evidence="1" id="KW-0472">Membrane</keyword>
<protein>
    <submittedName>
        <fullName evidence="2">Uncharacterized protein</fullName>
    </submittedName>
</protein>